<keyword evidence="1" id="KW-0472">Membrane</keyword>
<dbReference type="RefSeq" id="WP_070986695.1">
    <property type="nucleotide sequence ID" value="NZ_MKJU01000030.1"/>
</dbReference>
<feature type="transmembrane region" description="Helical" evidence="1">
    <location>
        <begin position="344"/>
        <end position="366"/>
    </location>
</feature>
<feature type="transmembrane region" description="Helical" evidence="1">
    <location>
        <begin position="287"/>
        <end position="304"/>
    </location>
</feature>
<feature type="transmembrane region" description="Helical" evidence="1">
    <location>
        <begin position="310"/>
        <end position="332"/>
    </location>
</feature>
<feature type="transmembrane region" description="Helical" evidence="1">
    <location>
        <begin position="179"/>
        <end position="197"/>
    </location>
</feature>
<reference evidence="2 3" key="1">
    <citation type="submission" date="2016-09" db="EMBL/GenBank/DDBJ databases">
        <title>Pseudoalteromonas amylolytica sp. nov., isolated from the surface seawater.</title>
        <authorList>
            <person name="Wu Y.-H."/>
            <person name="Cheng H."/>
            <person name="Jin X.-B."/>
            <person name="Wang C.-S."/>
            <person name="Xu X.-W."/>
        </authorList>
    </citation>
    <scope>NUCLEOTIDE SEQUENCE [LARGE SCALE GENOMIC DNA]</scope>
    <source>
        <strain evidence="2 3">JW1</strain>
    </source>
</reference>
<comment type="caution">
    <text evidence="2">The sequence shown here is derived from an EMBL/GenBank/DDBJ whole genome shotgun (WGS) entry which is preliminary data.</text>
</comment>
<feature type="transmembrane region" description="Helical" evidence="1">
    <location>
        <begin position="122"/>
        <end position="142"/>
    </location>
</feature>
<organism evidence="2 3">
    <name type="scientific">Pseudoalteromonas amylolytica</name>
    <dbReference type="NCBI Taxonomy" id="1859457"/>
    <lineage>
        <taxon>Bacteria</taxon>
        <taxon>Pseudomonadati</taxon>
        <taxon>Pseudomonadota</taxon>
        <taxon>Gammaproteobacteria</taxon>
        <taxon>Alteromonadales</taxon>
        <taxon>Pseudoalteromonadaceae</taxon>
        <taxon>Pseudoalteromonas</taxon>
    </lineage>
</organism>
<name>A0A1S1MQU6_9GAMM</name>
<keyword evidence="1" id="KW-1133">Transmembrane helix</keyword>
<dbReference type="AlphaFoldDB" id="A0A1S1MQU6"/>
<feature type="transmembrane region" description="Helical" evidence="1">
    <location>
        <begin position="149"/>
        <end position="167"/>
    </location>
</feature>
<feature type="transmembrane region" description="Helical" evidence="1">
    <location>
        <begin position="92"/>
        <end position="110"/>
    </location>
</feature>
<protein>
    <recommendedName>
        <fullName evidence="4">Major facilitator superfamily (MFS) profile domain-containing protein</fullName>
    </recommendedName>
</protein>
<sequence length="415" mass="44475">MNNKSICEYIMLKHIRLGKVSADSMLGYLFMAFVAMVGLAYLNFLPSVVDALVGGMGLSESQAGQVVALNGYGALLGLMGVTLLIDRLPWRSMLFVVLALLCAVDIGTVWLNDNSLIHSLRFIGGVLGGMGVGIAFTILAKLHNGDRAFGLLLLMQFGIGSLVIYVLPMLKAWGGELAVFYVMAALCALGLMCTLLLPNFNAQRVPASTHESHQGKKSQSSSQAYRLLFAMSTYLIAASAIWSYVGQIGLKAGFDEHTIHISIALTGLLGLAGAMLPIIGIHRVGRCYWLMIGVALSIGSAVLLCFSHQLLAYVIAMSLLFFAWPAVHSYLLSLITQHNNHVKLASIAALVSYGALATGPMLGSVLLSKAHFSIMLSGCALLFALSFLLLIKPVLRHKATNSKPLNSPSHQQTVR</sequence>
<evidence type="ECO:0008006" key="4">
    <source>
        <dbReference type="Google" id="ProtNLM"/>
    </source>
</evidence>
<dbReference type="Proteomes" id="UP000179786">
    <property type="component" value="Unassembled WGS sequence"/>
</dbReference>
<feature type="transmembrane region" description="Helical" evidence="1">
    <location>
        <begin position="62"/>
        <end position="85"/>
    </location>
</feature>
<dbReference type="STRING" id="1859457.BET10_18355"/>
<feature type="transmembrane region" description="Helical" evidence="1">
    <location>
        <begin position="224"/>
        <end position="245"/>
    </location>
</feature>
<dbReference type="EMBL" id="MKJU01000030">
    <property type="protein sequence ID" value="OHU88783.1"/>
    <property type="molecule type" value="Genomic_DNA"/>
</dbReference>
<proteinExistence type="predicted"/>
<feature type="transmembrane region" description="Helical" evidence="1">
    <location>
        <begin position="372"/>
        <end position="391"/>
    </location>
</feature>
<dbReference type="Gene3D" id="1.20.1250.20">
    <property type="entry name" value="MFS general substrate transporter like domains"/>
    <property type="match status" value="2"/>
</dbReference>
<feature type="transmembrane region" description="Helical" evidence="1">
    <location>
        <begin position="20"/>
        <end position="42"/>
    </location>
</feature>
<keyword evidence="3" id="KW-1185">Reference proteome</keyword>
<dbReference type="SUPFAM" id="SSF103473">
    <property type="entry name" value="MFS general substrate transporter"/>
    <property type="match status" value="1"/>
</dbReference>
<evidence type="ECO:0000313" key="2">
    <source>
        <dbReference type="EMBL" id="OHU88783.1"/>
    </source>
</evidence>
<evidence type="ECO:0000256" key="1">
    <source>
        <dbReference type="SAM" id="Phobius"/>
    </source>
</evidence>
<dbReference type="OrthoDB" id="7628497at2"/>
<evidence type="ECO:0000313" key="3">
    <source>
        <dbReference type="Proteomes" id="UP000179786"/>
    </source>
</evidence>
<accession>A0A1S1MQU6</accession>
<dbReference type="InterPro" id="IPR036259">
    <property type="entry name" value="MFS_trans_sf"/>
</dbReference>
<feature type="transmembrane region" description="Helical" evidence="1">
    <location>
        <begin position="257"/>
        <end position="280"/>
    </location>
</feature>
<gene>
    <name evidence="2" type="ORF">BET10_18355</name>
</gene>
<keyword evidence="1" id="KW-0812">Transmembrane</keyword>